<evidence type="ECO:0000256" key="1">
    <source>
        <dbReference type="SAM" id="Phobius"/>
    </source>
</evidence>
<reference evidence="2" key="1">
    <citation type="submission" date="2019-03" db="EMBL/GenBank/DDBJ databases">
        <title>WGS assembly of Setaria viridis.</title>
        <authorList>
            <person name="Huang P."/>
            <person name="Jenkins J."/>
            <person name="Grimwood J."/>
            <person name="Barry K."/>
            <person name="Healey A."/>
            <person name="Mamidi S."/>
            <person name="Sreedasyam A."/>
            <person name="Shu S."/>
            <person name="Feldman M."/>
            <person name="Wu J."/>
            <person name="Yu Y."/>
            <person name="Chen C."/>
            <person name="Johnson J."/>
            <person name="Rokhsar D."/>
            <person name="Baxter I."/>
            <person name="Schmutz J."/>
            <person name="Brutnell T."/>
            <person name="Kellogg E."/>
        </authorList>
    </citation>
    <scope>NUCLEOTIDE SEQUENCE [LARGE SCALE GENOMIC DNA]</scope>
</reference>
<accession>A0A4U6V017</accession>
<evidence type="ECO:0000313" key="2">
    <source>
        <dbReference type="EMBL" id="TKW22360.1"/>
    </source>
</evidence>
<dbReference type="AlphaFoldDB" id="A0A4U6V017"/>
<name>A0A4U6V017_SETVI</name>
<feature type="transmembrane region" description="Helical" evidence="1">
    <location>
        <begin position="6"/>
        <end position="27"/>
    </location>
</feature>
<keyword evidence="1" id="KW-1133">Transmembrane helix</keyword>
<keyword evidence="1" id="KW-0812">Transmembrane</keyword>
<evidence type="ECO:0000313" key="3">
    <source>
        <dbReference type="Proteomes" id="UP000298652"/>
    </source>
</evidence>
<dbReference type="Gramene" id="TKW22360">
    <property type="protein sequence ID" value="TKW22360"/>
    <property type="gene ID" value="SEVIR_4G223105v2"/>
</dbReference>
<sequence>MPKSVIFGICLSSNSILSGLMSQWMIFGLQPSCRYSSPLAMPIAASERQLQHGRLDLMMKLAKVPPCMYSKTSFRCGVQSSACNLCIYVVHPQKHTHMGIHNLGAPLCLWCSMHLAHTYLLNRSWFSCCIHHPGID</sequence>
<proteinExistence type="predicted"/>
<keyword evidence="3" id="KW-1185">Reference proteome</keyword>
<organism evidence="2 3">
    <name type="scientific">Setaria viridis</name>
    <name type="common">Green bristlegrass</name>
    <name type="synonym">Setaria italica subsp. viridis</name>
    <dbReference type="NCBI Taxonomy" id="4556"/>
    <lineage>
        <taxon>Eukaryota</taxon>
        <taxon>Viridiplantae</taxon>
        <taxon>Streptophyta</taxon>
        <taxon>Embryophyta</taxon>
        <taxon>Tracheophyta</taxon>
        <taxon>Spermatophyta</taxon>
        <taxon>Magnoliopsida</taxon>
        <taxon>Liliopsida</taxon>
        <taxon>Poales</taxon>
        <taxon>Poaceae</taxon>
        <taxon>PACMAD clade</taxon>
        <taxon>Panicoideae</taxon>
        <taxon>Panicodae</taxon>
        <taxon>Paniceae</taxon>
        <taxon>Cenchrinae</taxon>
        <taxon>Setaria</taxon>
    </lineage>
</organism>
<keyword evidence="1" id="KW-0472">Membrane</keyword>
<dbReference type="Proteomes" id="UP000298652">
    <property type="component" value="Chromosome 4"/>
</dbReference>
<protein>
    <submittedName>
        <fullName evidence="2">Uncharacterized protein</fullName>
    </submittedName>
</protein>
<dbReference type="EMBL" id="CM016555">
    <property type="protein sequence ID" value="TKW22360.1"/>
    <property type="molecule type" value="Genomic_DNA"/>
</dbReference>
<gene>
    <name evidence="2" type="ORF">SEVIR_4G223105v2</name>
</gene>